<organism evidence="10 11">
    <name type="scientific">Oryzias javanicus</name>
    <name type="common">Javanese ricefish</name>
    <name type="synonym">Aplocheilus javanicus</name>
    <dbReference type="NCBI Taxonomy" id="123683"/>
    <lineage>
        <taxon>Eukaryota</taxon>
        <taxon>Metazoa</taxon>
        <taxon>Chordata</taxon>
        <taxon>Craniata</taxon>
        <taxon>Vertebrata</taxon>
        <taxon>Euteleostomi</taxon>
        <taxon>Actinopterygii</taxon>
        <taxon>Neopterygii</taxon>
        <taxon>Teleostei</taxon>
        <taxon>Neoteleostei</taxon>
        <taxon>Acanthomorphata</taxon>
        <taxon>Ovalentaria</taxon>
        <taxon>Atherinomorphae</taxon>
        <taxon>Beloniformes</taxon>
        <taxon>Adrianichthyidae</taxon>
        <taxon>Oryziinae</taxon>
        <taxon>Oryzias</taxon>
    </lineage>
</organism>
<evidence type="ECO:0000256" key="3">
    <source>
        <dbReference type="ARBA" id="ARBA00016464"/>
    </source>
</evidence>
<dbReference type="AlphaFoldDB" id="A0A3S2MTE2"/>
<feature type="region of interest" description="Disordered" evidence="8">
    <location>
        <begin position="447"/>
        <end position="548"/>
    </location>
</feature>
<dbReference type="OrthoDB" id="8859650at2759"/>
<dbReference type="InterPro" id="IPR038952">
    <property type="entry name" value="TOPAZ1"/>
</dbReference>
<feature type="domain" description="Protein TOPAZ1" evidence="9">
    <location>
        <begin position="914"/>
        <end position="1087"/>
    </location>
</feature>
<comment type="function">
    <text evidence="1">Important for normal spermatogenesis and male fertility. Specifically required for progression to the post-meiotic stages of spermatocyte development. Seems to be necessary for normal expression levels of a number of testis-expressed gene transcripts, although its role in this process is unclear.</text>
</comment>
<dbReference type="GO" id="GO:0048137">
    <property type="term" value="P:spermatocyte division"/>
    <property type="evidence" value="ECO:0007669"/>
    <property type="project" value="TreeGrafter"/>
</dbReference>
<keyword evidence="4" id="KW-0963">Cytoplasm</keyword>
<proteinExistence type="predicted"/>
<reference evidence="10 11" key="1">
    <citation type="submission" date="2018-11" db="EMBL/GenBank/DDBJ databases">
        <authorList>
            <person name="Lopez-Roques C."/>
            <person name="Donnadieu C."/>
            <person name="Bouchez O."/>
            <person name="Klopp C."/>
            <person name="Cabau C."/>
            <person name="Zahm M."/>
        </authorList>
    </citation>
    <scope>NUCLEOTIDE SEQUENCE [LARGE SCALE GENOMIC DNA]</scope>
    <source>
        <strain evidence="10">RS831</strain>
        <tissue evidence="10">Whole body</tissue>
    </source>
</reference>
<evidence type="ECO:0000259" key="9">
    <source>
        <dbReference type="Pfam" id="PF14669"/>
    </source>
</evidence>
<protein>
    <recommendedName>
        <fullName evidence="3">Protein TOPAZ1</fullName>
    </recommendedName>
    <alternativeName>
        <fullName evidence="7">Testis- and ovary-specific PAZ domain-containing protein 1</fullName>
    </alternativeName>
</protein>
<evidence type="ECO:0000313" key="10">
    <source>
        <dbReference type="EMBL" id="RVE66395.1"/>
    </source>
</evidence>
<evidence type="ECO:0000256" key="8">
    <source>
        <dbReference type="SAM" id="MobiDB-lite"/>
    </source>
</evidence>
<feature type="compositionally biased region" description="Basic and acidic residues" evidence="8">
    <location>
        <begin position="54"/>
        <end position="86"/>
    </location>
</feature>
<name>A0A3S2MTE2_ORYJA</name>
<dbReference type="GO" id="GO:0005829">
    <property type="term" value="C:cytosol"/>
    <property type="evidence" value="ECO:0007669"/>
    <property type="project" value="UniProtKB-SubCell"/>
</dbReference>
<feature type="region of interest" description="Disordered" evidence="8">
    <location>
        <begin position="389"/>
        <end position="411"/>
    </location>
</feature>
<evidence type="ECO:0000256" key="1">
    <source>
        <dbReference type="ARBA" id="ARBA00002132"/>
    </source>
</evidence>
<keyword evidence="6" id="KW-0744">Spermatogenesis</keyword>
<reference evidence="10 11" key="2">
    <citation type="submission" date="2019-01" db="EMBL/GenBank/DDBJ databases">
        <title>A chromosome length genome reference of the Java medaka (oryzias javanicus).</title>
        <authorList>
            <person name="Herpin A."/>
            <person name="Takehana Y."/>
            <person name="Naruse K."/>
            <person name="Ansai S."/>
            <person name="Kawaguchi M."/>
        </authorList>
    </citation>
    <scope>NUCLEOTIDE SEQUENCE [LARGE SCALE GENOMIC DNA]</scope>
    <source>
        <strain evidence="10">RS831</strain>
        <tissue evidence="10">Whole body</tissue>
    </source>
</reference>
<evidence type="ECO:0000256" key="4">
    <source>
        <dbReference type="ARBA" id="ARBA00022490"/>
    </source>
</evidence>
<feature type="compositionally biased region" description="Basic and acidic residues" evidence="8">
    <location>
        <begin position="475"/>
        <end position="489"/>
    </location>
</feature>
<dbReference type="Proteomes" id="UP000283210">
    <property type="component" value="Chromosome 11"/>
</dbReference>
<evidence type="ECO:0000256" key="7">
    <source>
        <dbReference type="ARBA" id="ARBA00031943"/>
    </source>
</evidence>
<evidence type="ECO:0000313" key="11">
    <source>
        <dbReference type="Proteomes" id="UP000283210"/>
    </source>
</evidence>
<feature type="compositionally biased region" description="Basic and acidic residues" evidence="8">
    <location>
        <begin position="187"/>
        <end position="201"/>
    </location>
</feature>
<dbReference type="GO" id="GO:0030154">
    <property type="term" value="P:cell differentiation"/>
    <property type="evidence" value="ECO:0007669"/>
    <property type="project" value="UniProtKB-KW"/>
</dbReference>
<dbReference type="PANTHER" id="PTHR35671">
    <property type="entry name" value="PROTEIN TOPAZ1"/>
    <property type="match status" value="1"/>
</dbReference>
<feature type="region of interest" description="Disordered" evidence="8">
    <location>
        <begin position="1"/>
        <end position="225"/>
    </location>
</feature>
<accession>A0A3S2MTE2</accession>
<dbReference type="Pfam" id="PF14669">
    <property type="entry name" value="Asp_Glu_race_2"/>
    <property type="match status" value="1"/>
</dbReference>
<evidence type="ECO:0000256" key="5">
    <source>
        <dbReference type="ARBA" id="ARBA00022782"/>
    </source>
</evidence>
<feature type="compositionally biased region" description="Basic residues" evidence="8">
    <location>
        <begin position="136"/>
        <end position="145"/>
    </location>
</feature>
<comment type="subcellular location">
    <subcellularLocation>
        <location evidence="2">Cytoplasm</location>
        <location evidence="2">Cytosol</location>
    </subcellularLocation>
</comment>
<dbReference type="PANTHER" id="PTHR35671:SF1">
    <property type="entry name" value="PROTEIN TOPAZ1"/>
    <property type="match status" value="1"/>
</dbReference>
<keyword evidence="5" id="KW-0221">Differentiation</keyword>
<keyword evidence="11" id="KW-1185">Reference proteome</keyword>
<evidence type="ECO:0000256" key="6">
    <source>
        <dbReference type="ARBA" id="ARBA00022871"/>
    </source>
</evidence>
<feature type="compositionally biased region" description="Acidic residues" evidence="8">
    <location>
        <begin position="495"/>
        <end position="509"/>
    </location>
</feature>
<evidence type="ECO:0000256" key="2">
    <source>
        <dbReference type="ARBA" id="ARBA00004514"/>
    </source>
</evidence>
<sequence>MSQSSSRVKLNRVALKDVVGVKVAPRRRKVPLSSTDSTTEEDQSMLENSGWNKPPRENGRASSARQEKRVGMHVETVRPHPKERRLQTSPKTTDMPRKTKVVVAAPLASRKSSKRCDLCNGRSVSGARGRQEPRARKARSARRLPPRASAAPRPPPSNNNRTNSPGPAELESSVRRSNGSFDAVCQESKHSPHPWRKDSRRGGKRLSSDLVQGKPKSKKTTRSEETELWMNPRVVLCDIAKSCSACRHGCGLILPNALVSKAMRCFKQAMLTGQQFWPGCVFHSKQTRRDQTEPRGAQVKSEPVCEENQDESFTCQRVSMYTRKVPYSCARTNIPWPFGKGHLSSCGALAASSLEGVDLSGSDSVTENPNQAGSLSSFALGNLDSCHPSRSSLPFPQDEDQIIKSLPGKPLSNENRIHLKSSFLCGFLKAGCMKTDTNRFILPTLLSPVASPHNPDQSSSSSDEEEQTKAQQSSPERHRLQNRTEERGLKSSVWSDEEEPEGKEDECDEHEQAVGLADEDASRSKTKSPAKSPGSPVQTQTPPRSGEEDLPVLDEITAYEHDILLVDVVQNDPELFVEPPNKSVLRLGPKRGSKAPNKTAPAAVRVTFAVGGAPGNTAQSLTSMKEEFCCDGQDAAAESASRPWRPRCSSTLPNLQNASPAPQEHSRHVAQCDTNNNHVDSVFKRIQPIQTVSSSLLSAGADPWIKNAVGGSDFRRQKSNSYCRQYFSESLTCGFKMCRFQHLPVEGDEKFCVETVMRFIKNPACLQKAGVVFTGYYNSSPPGVYFSMPLLLSLLWALLKAGMVSDVLSVLRVTLTHNIVPSHEFLLDLFNFVREKSLTGFVPELMNLTFKMASVGLDLSLDCLDCVKNMPLFQQTGHPCSPAAASQKSQISSRLSPSPPLPDYLNLAHAVVEVELCTKQEDWKRMGKVFCSICQSSYHPSQVESVSGRIAIALLSESKDKLSLPFSAFVETVFQREGEGSLVRNFVGRIGVSLMLRYHKTHQWLKGRAVVEIMSAWKVGYTTMKGLFGNEDCASRCSLVTVATELFLLSGSAEGALNTLRENAWFLSSSSWPCDPADLENRARVLKHLAEKTSQRETLEILQNMPDVSKSTSMFNSHLQACVDRQILPVASDTVDFMLSNKLAVDHTLLQTLLHKLGKAEPLAASTGSLQALPESGPVPRGVRPA</sequence>
<gene>
    <name evidence="10" type="ORF">OJAV_G00106800</name>
</gene>
<dbReference type="InterPro" id="IPR029435">
    <property type="entry name" value="TOPAZ1_dom"/>
</dbReference>
<dbReference type="EMBL" id="CM012447">
    <property type="protein sequence ID" value="RVE66395.1"/>
    <property type="molecule type" value="Genomic_DNA"/>
</dbReference>